<comment type="caution">
    <text evidence="1">The sequence shown here is derived from an EMBL/GenBank/DDBJ whole genome shotgun (WGS) entry which is preliminary data.</text>
</comment>
<evidence type="ECO:0000313" key="1">
    <source>
        <dbReference type="EMBL" id="GAA5504053.1"/>
    </source>
</evidence>
<evidence type="ECO:0000313" key="2">
    <source>
        <dbReference type="Proteomes" id="UP001458946"/>
    </source>
</evidence>
<protein>
    <submittedName>
        <fullName evidence="1">Uncharacterized protein</fullName>
    </submittedName>
</protein>
<dbReference type="EMBL" id="BAABRN010000083">
    <property type="protein sequence ID" value="GAA5504053.1"/>
    <property type="molecule type" value="Genomic_DNA"/>
</dbReference>
<name>A0ABP9VKY4_9DEIO</name>
<keyword evidence="2" id="KW-1185">Reference proteome</keyword>
<reference evidence="1 2" key="1">
    <citation type="submission" date="2024-02" db="EMBL/GenBank/DDBJ databases">
        <title>Deinococcus xinjiangensis NBRC 107630.</title>
        <authorList>
            <person name="Ichikawa N."/>
            <person name="Katano-Makiyama Y."/>
            <person name="Hidaka K."/>
        </authorList>
    </citation>
    <scope>NUCLEOTIDE SEQUENCE [LARGE SCALE GENOMIC DNA]</scope>
    <source>
        <strain evidence="1 2">NBRC 107630</strain>
    </source>
</reference>
<proteinExistence type="predicted"/>
<sequence length="56" mass="6527">MPESLFQIVPDYFVAVVDRKESSIMSEKYTIGVVFFLADCQYFPATRRMPEFDDPV</sequence>
<gene>
    <name evidence="1" type="ORF">Dxin01_03821</name>
</gene>
<organism evidence="1 2">
    <name type="scientific">Deinococcus xinjiangensis</name>
    <dbReference type="NCBI Taxonomy" id="457454"/>
    <lineage>
        <taxon>Bacteria</taxon>
        <taxon>Thermotogati</taxon>
        <taxon>Deinococcota</taxon>
        <taxon>Deinococci</taxon>
        <taxon>Deinococcales</taxon>
        <taxon>Deinococcaceae</taxon>
        <taxon>Deinococcus</taxon>
    </lineage>
</organism>
<dbReference type="Proteomes" id="UP001458946">
    <property type="component" value="Unassembled WGS sequence"/>
</dbReference>
<accession>A0ABP9VKY4</accession>